<feature type="chain" id="PRO_5047261801" evidence="5">
    <location>
        <begin position="27"/>
        <end position="126"/>
    </location>
</feature>
<evidence type="ECO:0000256" key="2">
    <source>
        <dbReference type="ARBA" id="ARBA00023136"/>
    </source>
</evidence>
<dbReference type="InterPro" id="IPR036328">
    <property type="entry name" value="MliC_sf"/>
</dbReference>
<dbReference type="RefSeq" id="WP_354014947.1">
    <property type="nucleotide sequence ID" value="NZ_JBEPMU010000005.1"/>
</dbReference>
<evidence type="ECO:0000259" key="6">
    <source>
        <dbReference type="Pfam" id="PF09864"/>
    </source>
</evidence>
<name>A0ABV2K0I5_9GAMM</name>
<keyword evidence="2" id="KW-0472">Membrane</keyword>
<evidence type="ECO:0000313" key="8">
    <source>
        <dbReference type="Proteomes" id="UP001549184"/>
    </source>
</evidence>
<evidence type="ECO:0000256" key="1">
    <source>
        <dbReference type="ARBA" id="ARBA00022729"/>
    </source>
</evidence>
<dbReference type="EMBL" id="JBEPMU010000005">
    <property type="protein sequence ID" value="MET3653558.1"/>
    <property type="molecule type" value="Genomic_DNA"/>
</dbReference>
<feature type="signal peptide" evidence="5">
    <location>
        <begin position="1"/>
        <end position="26"/>
    </location>
</feature>
<dbReference type="Gene3D" id="2.40.128.200">
    <property type="match status" value="1"/>
</dbReference>
<evidence type="ECO:0000256" key="5">
    <source>
        <dbReference type="SAM" id="SignalP"/>
    </source>
</evidence>
<keyword evidence="8" id="KW-1185">Reference proteome</keyword>
<dbReference type="Pfam" id="PF09864">
    <property type="entry name" value="MliC"/>
    <property type="match status" value="1"/>
</dbReference>
<gene>
    <name evidence="7" type="ORF">ABIC75_003295</name>
</gene>
<dbReference type="InterPro" id="IPR018660">
    <property type="entry name" value="MliC"/>
</dbReference>
<evidence type="ECO:0000313" key="7">
    <source>
        <dbReference type="EMBL" id="MET3653558.1"/>
    </source>
</evidence>
<comment type="caution">
    <text evidence="7">The sequence shown here is derived from an EMBL/GenBank/DDBJ whole genome shotgun (WGS) entry which is preliminary data.</text>
</comment>
<protein>
    <submittedName>
        <fullName evidence="7">Membrane-bound inhibitor of C-type lysozyme</fullName>
    </submittedName>
</protein>
<accession>A0ABV2K0I5</accession>
<evidence type="ECO:0000256" key="3">
    <source>
        <dbReference type="ARBA" id="ARBA00023139"/>
    </source>
</evidence>
<organism evidence="7 8">
    <name type="scientific">Dyella japonica</name>
    <dbReference type="NCBI Taxonomy" id="231455"/>
    <lineage>
        <taxon>Bacteria</taxon>
        <taxon>Pseudomonadati</taxon>
        <taxon>Pseudomonadota</taxon>
        <taxon>Gammaproteobacteria</taxon>
        <taxon>Lysobacterales</taxon>
        <taxon>Rhodanobacteraceae</taxon>
        <taxon>Dyella</taxon>
    </lineage>
</organism>
<feature type="domain" description="C-type lysozyme inhibitor" evidence="6">
    <location>
        <begin position="44"/>
        <end position="112"/>
    </location>
</feature>
<evidence type="ECO:0000256" key="4">
    <source>
        <dbReference type="ARBA" id="ARBA00023288"/>
    </source>
</evidence>
<proteinExistence type="predicted"/>
<keyword evidence="4" id="KW-0449">Lipoprotein</keyword>
<dbReference type="Proteomes" id="UP001549184">
    <property type="component" value="Unassembled WGS sequence"/>
</dbReference>
<keyword evidence="1 5" id="KW-0732">Signal</keyword>
<dbReference type="SUPFAM" id="SSF141488">
    <property type="entry name" value="YdhA-like"/>
    <property type="match status" value="1"/>
</dbReference>
<keyword evidence="3" id="KW-0564">Palmitate</keyword>
<reference evidence="7 8" key="1">
    <citation type="submission" date="2024-06" db="EMBL/GenBank/DDBJ databases">
        <title>Sorghum-associated microbial communities from plants grown in Nebraska, USA.</title>
        <authorList>
            <person name="Schachtman D."/>
        </authorList>
    </citation>
    <scope>NUCLEOTIDE SEQUENCE [LARGE SCALE GENOMIC DNA]</scope>
    <source>
        <strain evidence="7 8">1073</strain>
    </source>
</reference>
<sequence length="126" mass="13287">MNTLHRHAARAAMGAMASLAATVAMADALNVPEVPIDATLVRNYQCQGGKSLKVTYYNTQGGQSFALLLVKDKAMLFVDTLAGSGVKYVAGHYAWWTKGNHGDLYDLMADPNAAPIIAGCTSSPGK</sequence>